<dbReference type="InterPro" id="IPR001261">
    <property type="entry name" value="ArgE/DapE_CS"/>
</dbReference>
<sequence length="839" mass="92042">MSTFAGAQPDLESYARQGVQRLSSYLQIDTVNPPGNESRGVEFLQNIFTQAGVAFESVESAPGRGNIWAKLPATTSPKQPGLILLHHIDVVPANRDYWSFDPLSGEVRDGFVYGRGAIDTKGLGIAQLQAFLALAESDLPRNRDLWLMATADEEAGGFFGVGWLVEHRPELFADVGYVLNEGGSGRVFGNETAVMVEVTQKVPLWLKLTSRGRPGHGSAPLVETSVTRMVRALKRISETEFPVRVMQPVADMFEGIAPYQSDVDRQAFATIGQGNLSDEYLLALKMRSPGYHALLRNTCSITRLEGSAKINVIPAEVHAELDCRLLPDQDPQAFLQELNLIINDPHVSIEKIMGFTPAVSKTQTPLFKAIAAVSADAFDAQVVPTVAGGFTDSHFFRDLGITSYGYSPFAFTTAEFSGVHGNDERVSVINIERGENIINTLNTVDHELDFSPLHERMSSYVEQDILSCCSTIIMRGTDILDYKTFGYMDKDSGAPLTEDAIYRMYSNTKIVTSVALMMLLEEGKFALDDELSRYMPEFADPKVLRPDAKSADDVEAASQPILIKHILSHSAGLSYGFIEPESIVDQAYAGKLNVLGDFSVDLEEFCSRAASLPLAYQPGTSWRYSVATDVCARLIEVLSGQRFDEFLKSRIFNPLGMSDTDFWVPPEKADRFITMYAPTDLLDPMKPGMVKVDDPVSGSYNSPRKLLSGGGGLVSTMGDYMTFIRAIVNNGSWQGVQLLQPQTLKLMRTNQLAPGVGVSFPMWDMPGTTFGLGFALHETLQPGEPAGAKNEYHWGGMAGTHSWMAPEAGITGMCSTQRMPGFWHPFSHEFKSLAYQIAG</sequence>
<evidence type="ECO:0000256" key="1">
    <source>
        <dbReference type="ARBA" id="ARBA00006247"/>
    </source>
</evidence>
<name>A0A812RXT2_SYMPI</name>
<dbReference type="Proteomes" id="UP000649617">
    <property type="component" value="Unassembled WGS sequence"/>
</dbReference>
<evidence type="ECO:0000259" key="4">
    <source>
        <dbReference type="Pfam" id="PF07687"/>
    </source>
</evidence>
<reference evidence="5" key="1">
    <citation type="submission" date="2021-02" db="EMBL/GenBank/DDBJ databases">
        <authorList>
            <person name="Dougan E. K."/>
            <person name="Rhodes N."/>
            <person name="Thang M."/>
            <person name="Chan C."/>
        </authorList>
    </citation>
    <scope>NUCLEOTIDE SEQUENCE</scope>
</reference>
<protein>
    <submittedName>
        <fullName evidence="5">Uncharacterized protein</fullName>
    </submittedName>
</protein>
<dbReference type="AlphaFoldDB" id="A0A812RXT2"/>
<evidence type="ECO:0000313" key="5">
    <source>
        <dbReference type="EMBL" id="CAE7459522.1"/>
    </source>
</evidence>
<feature type="domain" description="Peptidase M20 dimerisation" evidence="4">
    <location>
        <begin position="201"/>
        <end position="346"/>
    </location>
</feature>
<dbReference type="InterPro" id="IPR011650">
    <property type="entry name" value="Peptidase_M20_dimer"/>
</dbReference>
<dbReference type="EMBL" id="CAJNIZ010022223">
    <property type="protein sequence ID" value="CAE7459522.1"/>
    <property type="molecule type" value="Genomic_DNA"/>
</dbReference>
<comment type="similarity">
    <text evidence="1">Belongs to the peptidase M20A family.</text>
</comment>
<dbReference type="PANTHER" id="PTHR43283">
    <property type="entry name" value="BETA-LACTAMASE-RELATED"/>
    <property type="match status" value="1"/>
</dbReference>
<feature type="domain" description="Beta-lactamase-related" evidence="3">
    <location>
        <begin position="471"/>
        <end position="821"/>
    </location>
</feature>
<dbReference type="PANTHER" id="PTHR43283:SF3">
    <property type="entry name" value="BETA-LACTAMASE FAMILY PROTEIN (AFU_ORTHOLOGUE AFUA_5G07500)"/>
    <property type="match status" value="1"/>
</dbReference>
<dbReference type="SUPFAM" id="SSF53187">
    <property type="entry name" value="Zn-dependent exopeptidases"/>
    <property type="match status" value="1"/>
</dbReference>
<dbReference type="InterPro" id="IPR012338">
    <property type="entry name" value="Beta-lactam/transpept-like"/>
</dbReference>
<keyword evidence="6" id="KW-1185">Reference proteome</keyword>
<dbReference type="GO" id="GO:0016787">
    <property type="term" value="F:hydrolase activity"/>
    <property type="evidence" value="ECO:0007669"/>
    <property type="project" value="UniProtKB-KW"/>
</dbReference>
<dbReference type="InterPro" id="IPR050789">
    <property type="entry name" value="Diverse_Enzym_Activities"/>
</dbReference>
<dbReference type="InterPro" id="IPR002933">
    <property type="entry name" value="Peptidase_M20"/>
</dbReference>
<accession>A0A812RXT2</accession>
<dbReference type="Gene3D" id="3.40.710.10">
    <property type="entry name" value="DD-peptidase/beta-lactamase superfamily"/>
    <property type="match status" value="1"/>
</dbReference>
<dbReference type="PROSITE" id="PS00759">
    <property type="entry name" value="ARGE_DAPE_CPG2_2"/>
    <property type="match status" value="1"/>
</dbReference>
<evidence type="ECO:0000256" key="2">
    <source>
        <dbReference type="ARBA" id="ARBA00022801"/>
    </source>
</evidence>
<dbReference type="SUPFAM" id="SSF56601">
    <property type="entry name" value="beta-lactamase/transpeptidase-like"/>
    <property type="match status" value="1"/>
</dbReference>
<dbReference type="Pfam" id="PF00144">
    <property type="entry name" value="Beta-lactamase"/>
    <property type="match status" value="1"/>
</dbReference>
<keyword evidence="2" id="KW-0378">Hydrolase</keyword>
<dbReference type="Pfam" id="PF07687">
    <property type="entry name" value="M20_dimer"/>
    <property type="match status" value="1"/>
</dbReference>
<proteinExistence type="inferred from homology"/>
<dbReference type="InterPro" id="IPR001466">
    <property type="entry name" value="Beta-lactam-related"/>
</dbReference>
<dbReference type="Pfam" id="PF01546">
    <property type="entry name" value="Peptidase_M20"/>
    <property type="match status" value="1"/>
</dbReference>
<organism evidence="5 6">
    <name type="scientific">Symbiodinium pilosum</name>
    <name type="common">Dinoflagellate</name>
    <dbReference type="NCBI Taxonomy" id="2952"/>
    <lineage>
        <taxon>Eukaryota</taxon>
        <taxon>Sar</taxon>
        <taxon>Alveolata</taxon>
        <taxon>Dinophyceae</taxon>
        <taxon>Suessiales</taxon>
        <taxon>Symbiodiniaceae</taxon>
        <taxon>Symbiodinium</taxon>
    </lineage>
</organism>
<dbReference type="InterPro" id="IPR036264">
    <property type="entry name" value="Bact_exopeptidase_dim_dom"/>
</dbReference>
<evidence type="ECO:0000313" key="6">
    <source>
        <dbReference type="Proteomes" id="UP000649617"/>
    </source>
</evidence>
<dbReference type="SUPFAM" id="SSF55031">
    <property type="entry name" value="Bacterial exopeptidase dimerisation domain"/>
    <property type="match status" value="1"/>
</dbReference>
<gene>
    <name evidence="5" type="ORF">SPIL2461_LOCUS11418</name>
</gene>
<dbReference type="Gene3D" id="3.30.70.360">
    <property type="match status" value="1"/>
</dbReference>
<evidence type="ECO:0000259" key="3">
    <source>
        <dbReference type="Pfam" id="PF00144"/>
    </source>
</evidence>
<dbReference type="OrthoDB" id="410130at2759"/>
<dbReference type="Gene3D" id="3.40.630.10">
    <property type="entry name" value="Zn peptidases"/>
    <property type="match status" value="1"/>
</dbReference>
<comment type="caution">
    <text evidence="5">The sequence shown here is derived from an EMBL/GenBank/DDBJ whole genome shotgun (WGS) entry which is preliminary data.</text>
</comment>
<dbReference type="Gene3D" id="1.10.150.900">
    <property type="match status" value="1"/>
</dbReference>